<feature type="domain" description="C2H2-type" evidence="4">
    <location>
        <begin position="408"/>
        <end position="435"/>
    </location>
</feature>
<proteinExistence type="predicted"/>
<dbReference type="InterPro" id="IPR036236">
    <property type="entry name" value="Znf_C2H2_sf"/>
</dbReference>
<feature type="compositionally biased region" description="Basic and acidic residues" evidence="2">
    <location>
        <begin position="462"/>
        <end position="472"/>
    </location>
</feature>
<dbReference type="Pfam" id="PF00096">
    <property type="entry name" value="zf-C2H2"/>
    <property type="match status" value="1"/>
</dbReference>
<feature type="region of interest" description="Disordered" evidence="2">
    <location>
        <begin position="347"/>
        <end position="387"/>
    </location>
</feature>
<keyword evidence="6" id="KW-1185">Reference proteome</keyword>
<feature type="domain" description="C2H2-type" evidence="4">
    <location>
        <begin position="436"/>
        <end position="464"/>
    </location>
</feature>
<feature type="compositionally biased region" description="Basic and acidic residues" evidence="2">
    <location>
        <begin position="245"/>
        <end position="254"/>
    </location>
</feature>
<evidence type="ECO:0000259" key="3">
    <source>
        <dbReference type="PROSITE" id="PS50097"/>
    </source>
</evidence>
<dbReference type="AlphaFoldDB" id="A0A3Q2WSN7"/>
<feature type="compositionally biased region" description="Basic and acidic residues" evidence="2">
    <location>
        <begin position="186"/>
        <end position="196"/>
    </location>
</feature>
<dbReference type="OMA" id="YPRGLVT"/>
<feature type="compositionally biased region" description="Acidic residues" evidence="2">
    <location>
        <begin position="312"/>
        <end position="322"/>
    </location>
</feature>
<evidence type="ECO:0000256" key="2">
    <source>
        <dbReference type="SAM" id="MobiDB-lite"/>
    </source>
</evidence>
<dbReference type="InterPro" id="IPR013087">
    <property type="entry name" value="Znf_C2H2_type"/>
</dbReference>
<dbReference type="SMART" id="SM00225">
    <property type="entry name" value="BTB"/>
    <property type="match status" value="1"/>
</dbReference>
<dbReference type="Gene3D" id="3.30.160.60">
    <property type="entry name" value="Classic Zinc Finger"/>
    <property type="match status" value="2"/>
</dbReference>
<dbReference type="SUPFAM" id="SSF57667">
    <property type="entry name" value="beta-beta-alpha zinc fingers"/>
    <property type="match status" value="1"/>
</dbReference>
<accession>A0A3Q2WSN7</accession>
<feature type="compositionally biased region" description="Polar residues" evidence="2">
    <location>
        <begin position="197"/>
        <end position="211"/>
    </location>
</feature>
<evidence type="ECO:0000259" key="4">
    <source>
        <dbReference type="PROSITE" id="PS50157"/>
    </source>
</evidence>
<evidence type="ECO:0000313" key="6">
    <source>
        <dbReference type="Proteomes" id="UP000264840"/>
    </source>
</evidence>
<feature type="compositionally biased region" description="Pro residues" evidence="2">
    <location>
        <begin position="478"/>
        <end position="488"/>
    </location>
</feature>
<evidence type="ECO:0000313" key="5">
    <source>
        <dbReference type="Ensembl" id="ENSHBUP00000028790.1"/>
    </source>
</evidence>
<keyword evidence="1" id="KW-0479">Metal-binding</keyword>
<dbReference type="PROSITE" id="PS50097">
    <property type="entry name" value="BTB"/>
    <property type="match status" value="1"/>
</dbReference>
<dbReference type="PANTHER" id="PTHR46105:SF28">
    <property type="entry name" value="ZINC FINGER PROTEIN 37-LIKE"/>
    <property type="match status" value="1"/>
</dbReference>
<feature type="compositionally biased region" description="Basic and acidic residues" evidence="2">
    <location>
        <begin position="274"/>
        <end position="288"/>
    </location>
</feature>
<sequence>MEFPQHSQQLLSALRSQRQRGFLCDCTVLVGSSRFLAHRAVLASCSPFFHMFYSDSPGGNGTSSSVTLDSDIVTSAAFGLLLDFVYEGVLQLEESPPVEDVLAAASFLHMNEVVRVCKRRLQRRGPLAEADSTRSEESAGSRKEIETRRKDGGDRGAEPMVAMASDHSNPVTIAAPLLSASMVAERSHVETVKSEQRTGGQSSEARAQTPLSPDLADTTQPGMDGPPLPPGGELVQGFITGQSTENKEKQEHFNGPEGGTGASSNTKNHPLMGTDRRGNDGENVKVKVEAIVISDEELEDEKEESKEREPVMEVDDDFEDDIQEEDLNSPQFLSSHPQGFLQLTSQTNDYSFPLSPSSSSSGAGPSSQDASSFTASLIPPSTSQQHSDPVAYFQELQDSVGNFVEDVPTCGVCGKTFSCTYTLRRHAIVHTRERPYECRYCYRSYTQSGDLYRHIRKAHDHTLPAKRSKVDTESSLPAQPPPPPPPLS</sequence>
<dbReference type="InterPro" id="IPR050457">
    <property type="entry name" value="ZnFinger_BTB_dom_contain"/>
</dbReference>
<dbReference type="Ensembl" id="ENSHBUT00000018285.1">
    <property type="protein sequence ID" value="ENSHBUP00000028790.1"/>
    <property type="gene ID" value="ENSHBUG00000012788.1"/>
</dbReference>
<keyword evidence="1" id="KW-0863">Zinc-finger</keyword>
<dbReference type="PROSITE" id="PS50157">
    <property type="entry name" value="ZINC_FINGER_C2H2_2"/>
    <property type="match status" value="2"/>
</dbReference>
<dbReference type="STRING" id="8153.ENSHBUP00000028790"/>
<dbReference type="Pfam" id="PF00651">
    <property type="entry name" value="BTB"/>
    <property type="match status" value="1"/>
</dbReference>
<protein>
    <submittedName>
        <fullName evidence="5">Zinc finger and BTB domain containing 3</fullName>
    </submittedName>
</protein>
<name>A0A3Q2WSN7_HAPBU</name>
<dbReference type="FunFam" id="3.30.160.60:FF:000892">
    <property type="entry name" value="zinc finger and BTB domain-containing protein 3"/>
    <property type="match status" value="1"/>
</dbReference>
<feature type="region of interest" description="Disordered" evidence="2">
    <location>
        <begin position="186"/>
        <end position="322"/>
    </location>
</feature>
<dbReference type="GO" id="GO:0000981">
    <property type="term" value="F:DNA-binding transcription factor activity, RNA polymerase II-specific"/>
    <property type="evidence" value="ECO:0007669"/>
    <property type="project" value="TreeGrafter"/>
</dbReference>
<feature type="domain" description="BTB" evidence="3">
    <location>
        <begin position="24"/>
        <end position="94"/>
    </location>
</feature>
<dbReference type="Proteomes" id="UP000264840">
    <property type="component" value="Unplaced"/>
</dbReference>
<reference evidence="5" key="2">
    <citation type="submission" date="2025-09" db="UniProtKB">
        <authorList>
            <consortium name="Ensembl"/>
        </authorList>
    </citation>
    <scope>IDENTIFICATION</scope>
</reference>
<dbReference type="GeneTree" id="ENSGT00940000161486"/>
<dbReference type="GO" id="GO:0008270">
    <property type="term" value="F:zinc ion binding"/>
    <property type="evidence" value="ECO:0007669"/>
    <property type="project" value="UniProtKB-KW"/>
</dbReference>
<dbReference type="SUPFAM" id="SSF54695">
    <property type="entry name" value="POZ domain"/>
    <property type="match status" value="1"/>
</dbReference>
<feature type="region of interest" description="Disordered" evidence="2">
    <location>
        <begin position="462"/>
        <end position="488"/>
    </location>
</feature>
<dbReference type="InterPro" id="IPR000210">
    <property type="entry name" value="BTB/POZ_dom"/>
</dbReference>
<dbReference type="PROSITE" id="PS00028">
    <property type="entry name" value="ZINC_FINGER_C2H2_1"/>
    <property type="match status" value="2"/>
</dbReference>
<evidence type="ECO:0000256" key="1">
    <source>
        <dbReference type="PROSITE-ProRule" id="PRU00042"/>
    </source>
</evidence>
<reference evidence="5" key="1">
    <citation type="submission" date="2025-08" db="UniProtKB">
        <authorList>
            <consortium name="Ensembl"/>
        </authorList>
    </citation>
    <scope>IDENTIFICATION</scope>
</reference>
<dbReference type="PANTHER" id="PTHR46105">
    <property type="entry name" value="AGAP004733-PA"/>
    <property type="match status" value="1"/>
</dbReference>
<keyword evidence="1" id="KW-0862">Zinc</keyword>
<feature type="compositionally biased region" description="Low complexity" evidence="2">
    <location>
        <begin position="355"/>
        <end position="372"/>
    </location>
</feature>
<feature type="compositionally biased region" description="Basic and acidic residues" evidence="2">
    <location>
        <begin position="131"/>
        <end position="157"/>
    </location>
</feature>
<dbReference type="SMART" id="SM00355">
    <property type="entry name" value="ZnF_C2H2"/>
    <property type="match status" value="2"/>
</dbReference>
<organism evidence="5 6">
    <name type="scientific">Haplochromis burtoni</name>
    <name type="common">Burton's mouthbrooder</name>
    <name type="synonym">Chromis burtoni</name>
    <dbReference type="NCBI Taxonomy" id="8153"/>
    <lineage>
        <taxon>Eukaryota</taxon>
        <taxon>Metazoa</taxon>
        <taxon>Chordata</taxon>
        <taxon>Craniata</taxon>
        <taxon>Vertebrata</taxon>
        <taxon>Euteleostomi</taxon>
        <taxon>Actinopterygii</taxon>
        <taxon>Neopterygii</taxon>
        <taxon>Teleostei</taxon>
        <taxon>Neoteleostei</taxon>
        <taxon>Acanthomorphata</taxon>
        <taxon>Ovalentaria</taxon>
        <taxon>Cichlomorphae</taxon>
        <taxon>Cichliformes</taxon>
        <taxon>Cichlidae</taxon>
        <taxon>African cichlids</taxon>
        <taxon>Pseudocrenilabrinae</taxon>
        <taxon>Haplochromini</taxon>
        <taxon>Haplochromis</taxon>
    </lineage>
</organism>
<dbReference type="GO" id="GO:0000978">
    <property type="term" value="F:RNA polymerase II cis-regulatory region sequence-specific DNA binding"/>
    <property type="evidence" value="ECO:0007669"/>
    <property type="project" value="TreeGrafter"/>
</dbReference>
<dbReference type="InterPro" id="IPR011333">
    <property type="entry name" value="SKP1/BTB/POZ_sf"/>
</dbReference>
<feature type="region of interest" description="Disordered" evidence="2">
    <location>
        <begin position="124"/>
        <end position="168"/>
    </location>
</feature>
<feature type="compositionally biased region" description="Polar residues" evidence="2">
    <location>
        <begin position="373"/>
        <end position="387"/>
    </location>
</feature>
<dbReference type="FunFam" id="3.30.160.60:FF:000114">
    <property type="entry name" value="Zinc finger and BTB domain-containing protein 18"/>
    <property type="match status" value="1"/>
</dbReference>
<dbReference type="Gene3D" id="3.30.710.10">
    <property type="entry name" value="Potassium Channel Kv1.1, Chain A"/>
    <property type="match status" value="1"/>
</dbReference>